<sequence>MSTSIEKSDFQFWYERVFFEVLVCGAVLRGSLSTQAVASSITPVANQAIHPLGVGKSVPEESGRTKHSLSTHSTPLRCSDEVECVAHPSHVTGLTNVHQFILYPSTNASKQLQ</sequence>
<organism evidence="1 2">
    <name type="scientific">Ancylostoma ceylanicum</name>
    <dbReference type="NCBI Taxonomy" id="53326"/>
    <lineage>
        <taxon>Eukaryota</taxon>
        <taxon>Metazoa</taxon>
        <taxon>Ecdysozoa</taxon>
        <taxon>Nematoda</taxon>
        <taxon>Chromadorea</taxon>
        <taxon>Rhabditida</taxon>
        <taxon>Rhabditina</taxon>
        <taxon>Rhabditomorpha</taxon>
        <taxon>Strongyloidea</taxon>
        <taxon>Ancylostomatidae</taxon>
        <taxon>Ancylostomatinae</taxon>
        <taxon>Ancylostoma</taxon>
    </lineage>
</organism>
<evidence type="ECO:0000313" key="2">
    <source>
        <dbReference type="Proteomes" id="UP000024635"/>
    </source>
</evidence>
<proteinExistence type="predicted"/>
<gene>
    <name evidence="1" type="primary">Acey_s0058.g2947</name>
    <name evidence="1" type="ORF">Y032_0058g2947</name>
</gene>
<accession>A0A016U411</accession>
<comment type="caution">
    <text evidence="1">The sequence shown here is derived from an EMBL/GenBank/DDBJ whole genome shotgun (WGS) entry which is preliminary data.</text>
</comment>
<name>A0A016U411_9BILA</name>
<dbReference type="Proteomes" id="UP000024635">
    <property type="component" value="Unassembled WGS sequence"/>
</dbReference>
<dbReference type="AlphaFoldDB" id="A0A016U411"/>
<protein>
    <submittedName>
        <fullName evidence="1">Uncharacterized protein</fullName>
    </submittedName>
</protein>
<dbReference type="EMBL" id="JARK01001394">
    <property type="protein sequence ID" value="EYC10019.1"/>
    <property type="molecule type" value="Genomic_DNA"/>
</dbReference>
<reference evidence="2" key="1">
    <citation type="journal article" date="2015" name="Nat. Genet.">
        <title>The genome and transcriptome of the zoonotic hookworm Ancylostoma ceylanicum identify infection-specific gene families.</title>
        <authorList>
            <person name="Schwarz E.M."/>
            <person name="Hu Y."/>
            <person name="Antoshechkin I."/>
            <person name="Miller M.M."/>
            <person name="Sternberg P.W."/>
            <person name="Aroian R.V."/>
        </authorList>
    </citation>
    <scope>NUCLEOTIDE SEQUENCE</scope>
    <source>
        <strain evidence="2">HY135</strain>
    </source>
</reference>
<keyword evidence="2" id="KW-1185">Reference proteome</keyword>
<evidence type="ECO:0000313" key="1">
    <source>
        <dbReference type="EMBL" id="EYC10019.1"/>
    </source>
</evidence>